<dbReference type="Proteomes" id="UP001159364">
    <property type="component" value="Linkage Group LG09"/>
</dbReference>
<dbReference type="AlphaFoldDB" id="A0AAV8ST77"/>
<dbReference type="SUPFAM" id="SSF54403">
    <property type="entry name" value="Cystatin/monellin"/>
    <property type="match status" value="1"/>
</dbReference>
<keyword evidence="6" id="KW-1185">Reference proteome</keyword>
<dbReference type="GO" id="GO:0004869">
    <property type="term" value="F:cysteine-type endopeptidase inhibitor activity"/>
    <property type="evidence" value="ECO:0007669"/>
    <property type="project" value="UniProtKB-KW"/>
</dbReference>
<keyword evidence="3" id="KW-0732">Signal</keyword>
<feature type="chain" id="PRO_5043776309" description="Cystatin domain-containing protein" evidence="3">
    <location>
        <begin position="25"/>
        <end position="137"/>
    </location>
</feature>
<proteinExistence type="predicted"/>
<dbReference type="EMBL" id="JAIWQS010000009">
    <property type="protein sequence ID" value="KAJ8755502.1"/>
    <property type="molecule type" value="Genomic_DNA"/>
</dbReference>
<dbReference type="SMART" id="SM00043">
    <property type="entry name" value="CY"/>
    <property type="match status" value="1"/>
</dbReference>
<dbReference type="Gene3D" id="3.10.450.10">
    <property type="match status" value="1"/>
</dbReference>
<dbReference type="Pfam" id="PF16845">
    <property type="entry name" value="SQAPI"/>
    <property type="match status" value="1"/>
</dbReference>
<evidence type="ECO:0000259" key="4">
    <source>
        <dbReference type="SMART" id="SM00043"/>
    </source>
</evidence>
<comment type="caution">
    <text evidence="5">The sequence shown here is derived from an EMBL/GenBank/DDBJ whole genome shotgun (WGS) entry which is preliminary data.</text>
</comment>
<evidence type="ECO:0000313" key="5">
    <source>
        <dbReference type="EMBL" id="KAJ8755502.1"/>
    </source>
</evidence>
<keyword evidence="2" id="KW-0789">Thiol protease inhibitor</keyword>
<accession>A0AAV8ST77</accession>
<evidence type="ECO:0000256" key="1">
    <source>
        <dbReference type="ARBA" id="ARBA00022690"/>
    </source>
</evidence>
<dbReference type="PROSITE" id="PS00287">
    <property type="entry name" value="CYSTATIN"/>
    <property type="match status" value="1"/>
</dbReference>
<feature type="signal peptide" evidence="3">
    <location>
        <begin position="1"/>
        <end position="24"/>
    </location>
</feature>
<sequence length="137" mass="15307">MKMASASRTFLLSIVLALVVAVSGYRGRLVGGRTVVRDVAGNEEVQELGRFSVKEFNRGRLGGIIDRGELGELAFSEVVEAERQVVSGIKYYLKIEATGRNRESRLFDSIVVVKPWLKSKELLHFEPSANLRTRKLI</sequence>
<name>A0AAV8ST77_9ROSI</name>
<protein>
    <recommendedName>
        <fullName evidence="4">Cystatin domain-containing protein</fullName>
    </recommendedName>
</protein>
<dbReference type="InterPro" id="IPR000010">
    <property type="entry name" value="Cystatin_dom"/>
</dbReference>
<gene>
    <name evidence="5" type="ORF">K2173_019300</name>
</gene>
<keyword evidence="1" id="KW-0646">Protease inhibitor</keyword>
<feature type="domain" description="Cystatin" evidence="4">
    <location>
        <begin position="28"/>
        <end position="128"/>
    </location>
</feature>
<dbReference type="InterPro" id="IPR018073">
    <property type="entry name" value="Prot_inh_cystat_CS"/>
</dbReference>
<dbReference type="PANTHER" id="PTHR47373:SF1">
    <property type="entry name" value="CYSTEINE PROTEINASE INHIBITOR 2"/>
    <property type="match status" value="1"/>
</dbReference>
<organism evidence="5 6">
    <name type="scientific">Erythroxylum novogranatense</name>
    <dbReference type="NCBI Taxonomy" id="1862640"/>
    <lineage>
        <taxon>Eukaryota</taxon>
        <taxon>Viridiplantae</taxon>
        <taxon>Streptophyta</taxon>
        <taxon>Embryophyta</taxon>
        <taxon>Tracheophyta</taxon>
        <taxon>Spermatophyta</taxon>
        <taxon>Magnoliopsida</taxon>
        <taxon>eudicotyledons</taxon>
        <taxon>Gunneridae</taxon>
        <taxon>Pentapetalae</taxon>
        <taxon>rosids</taxon>
        <taxon>fabids</taxon>
        <taxon>Malpighiales</taxon>
        <taxon>Erythroxylaceae</taxon>
        <taxon>Erythroxylum</taxon>
    </lineage>
</organism>
<evidence type="ECO:0000256" key="3">
    <source>
        <dbReference type="SAM" id="SignalP"/>
    </source>
</evidence>
<dbReference type="PANTHER" id="PTHR47373">
    <property type="entry name" value="CYSTEINE PROTEINASE INHIBITOR 2"/>
    <property type="match status" value="1"/>
</dbReference>
<dbReference type="InterPro" id="IPR046350">
    <property type="entry name" value="Cystatin_sf"/>
</dbReference>
<dbReference type="CDD" id="cd00042">
    <property type="entry name" value="CY"/>
    <property type="match status" value="1"/>
</dbReference>
<evidence type="ECO:0000256" key="2">
    <source>
        <dbReference type="ARBA" id="ARBA00022704"/>
    </source>
</evidence>
<evidence type="ECO:0000313" key="6">
    <source>
        <dbReference type="Proteomes" id="UP001159364"/>
    </source>
</evidence>
<reference evidence="5 6" key="1">
    <citation type="submission" date="2021-09" db="EMBL/GenBank/DDBJ databases">
        <title>Genomic insights and catalytic innovation underlie evolution of tropane alkaloids biosynthesis.</title>
        <authorList>
            <person name="Wang Y.-J."/>
            <person name="Tian T."/>
            <person name="Huang J.-P."/>
            <person name="Huang S.-X."/>
        </authorList>
    </citation>
    <scope>NUCLEOTIDE SEQUENCE [LARGE SCALE GENOMIC DNA]</scope>
    <source>
        <strain evidence="5">KIB-2018</strain>
        <tissue evidence="5">Leaf</tissue>
    </source>
</reference>